<keyword evidence="4" id="KW-0249">Electron transport</keyword>
<keyword evidence="1" id="KW-0813">Transport</keyword>
<feature type="transmembrane region" description="Helical" evidence="7">
    <location>
        <begin position="345"/>
        <end position="368"/>
    </location>
</feature>
<dbReference type="PANTHER" id="PTHR30176:SF3">
    <property type="entry name" value="FERREDOXIN-TYPE PROTEIN NAPH"/>
    <property type="match status" value="1"/>
</dbReference>
<dbReference type="AlphaFoldDB" id="A0A5C6CDX0"/>
<accession>A0A5C6CDX0</accession>
<dbReference type="Proteomes" id="UP000316304">
    <property type="component" value="Unassembled WGS sequence"/>
</dbReference>
<dbReference type="InterPro" id="IPR017896">
    <property type="entry name" value="4Fe4S_Fe-S-bd"/>
</dbReference>
<dbReference type="PANTHER" id="PTHR30176">
    <property type="entry name" value="FERREDOXIN-TYPE PROTEIN NAPH"/>
    <property type="match status" value="1"/>
</dbReference>
<proteinExistence type="predicted"/>
<evidence type="ECO:0000313" key="9">
    <source>
        <dbReference type="EMBL" id="TWU22215.1"/>
    </source>
</evidence>
<dbReference type="GO" id="GO:0046872">
    <property type="term" value="F:metal ion binding"/>
    <property type="evidence" value="ECO:0007669"/>
    <property type="project" value="UniProtKB-KW"/>
</dbReference>
<evidence type="ECO:0000256" key="5">
    <source>
        <dbReference type="ARBA" id="ARBA00023004"/>
    </source>
</evidence>
<dbReference type="Gene3D" id="3.30.70.20">
    <property type="match status" value="1"/>
</dbReference>
<keyword evidence="7" id="KW-0812">Transmembrane</keyword>
<keyword evidence="7" id="KW-1133">Transmembrane helix</keyword>
<feature type="domain" description="4Fe-4S ferredoxin-type" evidence="8">
    <location>
        <begin position="265"/>
        <end position="295"/>
    </location>
</feature>
<dbReference type="GO" id="GO:0005886">
    <property type="term" value="C:plasma membrane"/>
    <property type="evidence" value="ECO:0007669"/>
    <property type="project" value="TreeGrafter"/>
</dbReference>
<evidence type="ECO:0000256" key="7">
    <source>
        <dbReference type="SAM" id="Phobius"/>
    </source>
</evidence>
<dbReference type="GO" id="GO:0051539">
    <property type="term" value="F:4 iron, 4 sulfur cluster binding"/>
    <property type="evidence" value="ECO:0007669"/>
    <property type="project" value="UniProtKB-KW"/>
</dbReference>
<evidence type="ECO:0000256" key="6">
    <source>
        <dbReference type="ARBA" id="ARBA00023014"/>
    </source>
</evidence>
<feature type="transmembrane region" description="Helical" evidence="7">
    <location>
        <begin position="101"/>
        <end position="126"/>
    </location>
</feature>
<organism evidence="9 10">
    <name type="scientific">Novipirellula galeiformis</name>
    <dbReference type="NCBI Taxonomy" id="2528004"/>
    <lineage>
        <taxon>Bacteria</taxon>
        <taxon>Pseudomonadati</taxon>
        <taxon>Planctomycetota</taxon>
        <taxon>Planctomycetia</taxon>
        <taxon>Pirellulales</taxon>
        <taxon>Pirellulaceae</taxon>
        <taxon>Novipirellula</taxon>
    </lineage>
</organism>
<dbReference type="Gene3D" id="2.60.40.10">
    <property type="entry name" value="Immunoglobulins"/>
    <property type="match status" value="1"/>
</dbReference>
<dbReference type="RefSeq" id="WP_146595426.1">
    <property type="nucleotide sequence ID" value="NZ_SJPT01000005.1"/>
</dbReference>
<dbReference type="PROSITE" id="PS00198">
    <property type="entry name" value="4FE4S_FER_1"/>
    <property type="match status" value="1"/>
</dbReference>
<dbReference type="Pfam" id="PF12801">
    <property type="entry name" value="Fer4_5"/>
    <property type="match status" value="1"/>
</dbReference>
<keyword evidence="10" id="KW-1185">Reference proteome</keyword>
<keyword evidence="3" id="KW-0479">Metal-binding</keyword>
<reference evidence="9 10" key="1">
    <citation type="submission" date="2019-02" db="EMBL/GenBank/DDBJ databases">
        <title>Deep-cultivation of Planctomycetes and their phenomic and genomic characterization uncovers novel biology.</title>
        <authorList>
            <person name="Wiegand S."/>
            <person name="Jogler M."/>
            <person name="Boedeker C."/>
            <person name="Pinto D."/>
            <person name="Vollmers J."/>
            <person name="Rivas-Marin E."/>
            <person name="Kohn T."/>
            <person name="Peeters S.H."/>
            <person name="Heuer A."/>
            <person name="Rast P."/>
            <person name="Oberbeckmann S."/>
            <person name="Bunk B."/>
            <person name="Jeske O."/>
            <person name="Meyerdierks A."/>
            <person name="Storesund J.E."/>
            <person name="Kallscheuer N."/>
            <person name="Luecker S."/>
            <person name="Lage O.M."/>
            <person name="Pohl T."/>
            <person name="Merkel B.J."/>
            <person name="Hornburger P."/>
            <person name="Mueller R.-W."/>
            <person name="Bruemmer F."/>
            <person name="Labrenz M."/>
            <person name="Spormann A.M."/>
            <person name="Op Den Camp H."/>
            <person name="Overmann J."/>
            <person name="Amann R."/>
            <person name="Jetten M.S.M."/>
            <person name="Mascher T."/>
            <person name="Medema M.H."/>
            <person name="Devos D.P."/>
            <person name="Kaster A.-K."/>
            <person name="Ovreas L."/>
            <person name="Rohde M."/>
            <person name="Galperin M.Y."/>
            <person name="Jogler C."/>
        </authorList>
    </citation>
    <scope>NUCLEOTIDE SEQUENCE [LARGE SCALE GENOMIC DNA]</scope>
    <source>
        <strain evidence="9 10">Pla52o</strain>
    </source>
</reference>
<dbReference type="Pfam" id="PF13746">
    <property type="entry name" value="Fer4_18"/>
    <property type="match status" value="1"/>
</dbReference>
<name>A0A5C6CDX0_9BACT</name>
<keyword evidence="6" id="KW-0411">Iron-sulfur</keyword>
<evidence type="ECO:0000256" key="2">
    <source>
        <dbReference type="ARBA" id="ARBA00022485"/>
    </source>
</evidence>
<dbReference type="InterPro" id="IPR013783">
    <property type="entry name" value="Ig-like_fold"/>
</dbReference>
<gene>
    <name evidence="9" type="primary">yccM</name>
    <name evidence="9" type="ORF">Pla52o_32700</name>
</gene>
<protein>
    <submittedName>
        <fullName evidence="9">Putative electron transport protein YccM</fullName>
    </submittedName>
</protein>
<feature type="transmembrane region" description="Helical" evidence="7">
    <location>
        <begin position="167"/>
        <end position="187"/>
    </location>
</feature>
<evidence type="ECO:0000256" key="1">
    <source>
        <dbReference type="ARBA" id="ARBA00022448"/>
    </source>
</evidence>
<dbReference type="OrthoDB" id="9786132at2"/>
<feature type="transmembrane region" description="Helical" evidence="7">
    <location>
        <begin position="207"/>
        <end position="226"/>
    </location>
</feature>
<dbReference type="InterPro" id="IPR051684">
    <property type="entry name" value="Electron_Trans/Redox"/>
</dbReference>
<dbReference type="PROSITE" id="PS51379">
    <property type="entry name" value="4FE4S_FER_2"/>
    <property type="match status" value="1"/>
</dbReference>
<dbReference type="Pfam" id="PF11614">
    <property type="entry name" value="FixG_C"/>
    <property type="match status" value="1"/>
</dbReference>
<dbReference type="InterPro" id="IPR014116">
    <property type="entry name" value="Cyt_c_oxidase_cbb3_FixG"/>
</dbReference>
<evidence type="ECO:0000259" key="8">
    <source>
        <dbReference type="PROSITE" id="PS51379"/>
    </source>
</evidence>
<keyword evidence="5" id="KW-0408">Iron</keyword>
<sequence length="478" mass="53884">MNDARELPVISGDPTTEHRSMLGAPEHVLSTLEQDGSRRWLRPHLSKGFWWKYRRWIAYGLIAFFVVLPHLRFAGLPPILLDVPARRFIFLGHVFLPTDTLLLAFVMLGVFLTIVLATALTGRIWCGWACPQTVYMEYLFRPIDRLFEGTVGKGGNPKQPIEGWRRFVRWAIYLVLCMLLAHTFLAYFVGTDRLAQWMQSSPLEQPAAFMIMGATTGLMLFDFLFFREQMCVIACPYGRFQSVMLDRQSLIVAYDPKRGEPRKKGKHVPDDGAGDCVDCSQCVRVCPTGIDIRDGLQMECINCTQCIDACDDVMTKVGKPTGLIRYSSQDALEGKVRKFFRFRTVAYPALLLAVGIGFLAVLSTKYAFDARLIRGNGNPFHRHTSGSISNQFRLRLVNRTSDQREYTIEVVKPESALVRKTNDDPPKLESNATQLVPVVIEVPGKAFGPTGNVDAELKVSDDAGNERILKMQLLGPRR</sequence>
<evidence type="ECO:0000256" key="3">
    <source>
        <dbReference type="ARBA" id="ARBA00022723"/>
    </source>
</evidence>
<dbReference type="SUPFAM" id="SSF54862">
    <property type="entry name" value="4Fe-4S ferredoxins"/>
    <property type="match status" value="1"/>
</dbReference>
<dbReference type="NCBIfam" id="TIGR02745">
    <property type="entry name" value="ccoG_rdxA_fixG"/>
    <property type="match status" value="1"/>
</dbReference>
<dbReference type="InterPro" id="IPR032879">
    <property type="entry name" value="FixG_C"/>
</dbReference>
<comment type="caution">
    <text evidence="9">The sequence shown here is derived from an EMBL/GenBank/DDBJ whole genome shotgun (WGS) entry which is preliminary data.</text>
</comment>
<keyword evidence="2" id="KW-0004">4Fe-4S</keyword>
<dbReference type="InterPro" id="IPR017900">
    <property type="entry name" value="4Fe4S_Fe_S_CS"/>
</dbReference>
<dbReference type="EMBL" id="SJPT01000005">
    <property type="protein sequence ID" value="TWU22215.1"/>
    <property type="molecule type" value="Genomic_DNA"/>
</dbReference>
<feature type="transmembrane region" description="Helical" evidence="7">
    <location>
        <begin position="56"/>
        <end position="81"/>
    </location>
</feature>
<keyword evidence="7" id="KW-0472">Membrane</keyword>
<evidence type="ECO:0000313" key="10">
    <source>
        <dbReference type="Proteomes" id="UP000316304"/>
    </source>
</evidence>
<evidence type="ECO:0000256" key="4">
    <source>
        <dbReference type="ARBA" id="ARBA00022982"/>
    </source>
</evidence>